<reference evidence="1 2" key="1">
    <citation type="submission" date="2020-04" db="EMBL/GenBank/DDBJ databases">
        <title>A Flavivirga sp. nov.</title>
        <authorList>
            <person name="Sun X."/>
        </authorList>
    </citation>
    <scope>NUCLEOTIDE SEQUENCE [LARGE SCALE GENOMIC DNA]</scope>
    <source>
        <strain evidence="1 2">Y03</strain>
    </source>
</reference>
<organism evidence="1 2">
    <name type="scientific">Flavivirga algicola</name>
    <dbReference type="NCBI Taxonomy" id="2729136"/>
    <lineage>
        <taxon>Bacteria</taxon>
        <taxon>Pseudomonadati</taxon>
        <taxon>Bacteroidota</taxon>
        <taxon>Flavobacteriia</taxon>
        <taxon>Flavobacteriales</taxon>
        <taxon>Flavobacteriaceae</taxon>
        <taxon>Flavivirga</taxon>
    </lineage>
</organism>
<accession>A0ABX1S2D0</accession>
<dbReference type="RefSeq" id="WP_205958091.1">
    <property type="nucleotide sequence ID" value="NZ_JABBHF010000022.1"/>
</dbReference>
<proteinExistence type="predicted"/>
<dbReference type="EMBL" id="JABBHF010000022">
    <property type="protein sequence ID" value="NMH89987.1"/>
    <property type="molecule type" value="Genomic_DNA"/>
</dbReference>
<evidence type="ECO:0008006" key="3">
    <source>
        <dbReference type="Google" id="ProtNLM"/>
    </source>
</evidence>
<dbReference type="Proteomes" id="UP000746690">
    <property type="component" value="Unassembled WGS sequence"/>
</dbReference>
<gene>
    <name evidence="1" type="ORF">HHX25_20995</name>
</gene>
<feature type="non-terminal residue" evidence="1">
    <location>
        <position position="1668"/>
    </location>
</feature>
<dbReference type="PROSITE" id="PS50194">
    <property type="entry name" value="FILAMIN_REPEAT"/>
    <property type="match status" value="1"/>
</dbReference>
<evidence type="ECO:0000313" key="2">
    <source>
        <dbReference type="Proteomes" id="UP000746690"/>
    </source>
</evidence>
<dbReference type="InterPro" id="IPR025667">
    <property type="entry name" value="SprB_repeat"/>
</dbReference>
<protein>
    <recommendedName>
        <fullName evidence="3">T9SS type B sorting domain-containing protein</fullName>
    </recommendedName>
</protein>
<feature type="non-terminal residue" evidence="1">
    <location>
        <position position="1"/>
    </location>
</feature>
<comment type="caution">
    <text evidence="1">The sequence shown here is derived from an EMBL/GenBank/DDBJ whole genome shotgun (WGS) entry which is preliminary data.</text>
</comment>
<dbReference type="Pfam" id="PF13573">
    <property type="entry name" value="SprB"/>
    <property type="match status" value="6"/>
</dbReference>
<evidence type="ECO:0000313" key="1">
    <source>
        <dbReference type="EMBL" id="NMH89987.1"/>
    </source>
</evidence>
<sequence>DALITGTIVGGVAPYTYEVSLNAGAYSPLGATGTPFTYLTATAGDYQFRITDSQNCQAESGVITVNPISNPTATVTSVNATCNGAADGSVQIVPSGGEGPYTYSFNGSAFTATSSYTGLSAGTYAYQVRDNKSCIFNGSVTLTEPTSLAATAAVTTPFSCSAANTSQPGTITVTTTAGTGTAPYQYSFNGSGYSASNTFDVNDNGTDQTINYSVRDAQGCIFNGSIVISALNPPTADSVTGTPVTCNDVTSTVTVTAAAGTGVGALTYEITAPAASATSNATGIFTGLAPDTYTFRVTDADGCYYETTYTVDPVINIVVTGALINDVSCNGGSDGAVDFTVSSFSGTYSYTINAGAAVTGQSATAINLTGLPAGDQVIVVTDEVTGCTDTFTVTVTEPANPLTFTSSSTNVFCSNDESQITVTASDGTPGYRYAAVVTGNPAPAVGAYGSSNIVTVDTNSGADLVWDVYVMDANDCVTMNTVTITSDASPTINPVAQQCYVGSPLNITLVEGTGTAVAPLSYSIGAGYQSSATFSISAPGTYTLTIRDGNGCEVSTSYVVEPQLTANALLTKDLTCSVPTDASIDITVAGGNGPYAYRVNTNGGGYSGAPIGFAGTTLAYTTATAGTHQFEITDASGCTVETNIITTNAIVPVAVTEAFVNPTCNGFSDGSITLTATAGAPPFTYSIDGGATFVSSNVFGGLAAGSYNYVVRDDKGCDATGTITLTDPALIDVTLTATPIVCNVNTLGSFTATINSGGVAPFTYRLYDTGFNELATSGSTAATSFNFPGLTFGDYYITIVDANGCEYNSGVQRIETPPILTLNGFVDSNSCATGVDYTVTTTGGIAPYTFSIFGQPLTVSPPQASPTYTFTGLLHNTTYFLQVQDVNNCISILEVLTPNAPSTIEITGTASTDVTCNGASNGTLNFTVQNYDATVTDIDYQILDALSLLPITPAINGTLSGAAGGPVSTSITTLPAGSYVLQATEASGTLCSATYTFQITQPIQALASSVTSRVNANCNSGAQLTLTTTGGTGPYQYAAGAPGFTPVPGDFGSSNVLNLDPATRTNWDIVVRDSNGCEVTLNENIATDAAPTINPVAQQCYTGSPFSITLSGTTYNGSATYSIGSGYQASPTFTINAPGTYTVSIQDDNGCDASTTYVVAPQLLLSANLTKDLDCTVTPDGTINLTPSGGTGTYTTFEVNFNGGGFAVIAGSPYTVTTDGTYEFRVTDSQGCQAVSNTITVNPLSTPTLTEVHTDVSCIGGADGSIVVTASNGVPPYQYSIDNGATFQASNVFNGLNVAGGPYNVVVRDAKDCDSAATVVNITEPSSVTGTAALTQGLTCGAGNATQSATVTITPDPGAGTPPYMYSFDGGVNFTSNNTFTTNTAGVVSAIIRDSNGCTSAPITETVPALDPPTDLDFVSTPVTCLALTSTVTLTATDGVGPLAYAILSPASATGNVTGAASGIFTGLAPDTYLFEVTDANGCTYEELYTVDPVVNITVSGVLVNDVSCNGGSDGAVDFTVGDFAGTYSYTINAGAAITGQSAATINLTGLPAGNQVIVVTDETTGCTDTFTVPVGEPAAPLSFTATATNVFCTNYNSQITVTASDGTSPYTYAAVVSGAAAPLPAAYGTNNILTVDTNLGTDLVWDVYVLDQNGCPEMDTVTIINDP</sequence>
<dbReference type="InterPro" id="IPR017868">
    <property type="entry name" value="Filamin/ABP280_repeat-like"/>
</dbReference>
<name>A0ABX1S2D0_9FLAO</name>
<keyword evidence="2" id="KW-1185">Reference proteome</keyword>